<evidence type="ECO:0000313" key="2">
    <source>
        <dbReference type="EMBL" id="SVC77920.1"/>
    </source>
</evidence>
<feature type="non-terminal residue" evidence="2">
    <location>
        <position position="1"/>
    </location>
</feature>
<evidence type="ECO:0000256" key="1">
    <source>
        <dbReference type="SAM" id="MobiDB-lite"/>
    </source>
</evidence>
<proteinExistence type="predicted"/>
<protein>
    <submittedName>
        <fullName evidence="2">Uncharacterized protein</fullName>
    </submittedName>
</protein>
<gene>
    <name evidence="2" type="ORF">METZ01_LOCUS330774</name>
</gene>
<feature type="non-terminal residue" evidence="2">
    <location>
        <position position="31"/>
    </location>
</feature>
<feature type="region of interest" description="Disordered" evidence="1">
    <location>
        <begin position="1"/>
        <end position="31"/>
    </location>
</feature>
<dbReference type="AlphaFoldDB" id="A0A382PYP5"/>
<feature type="compositionally biased region" description="Basic residues" evidence="1">
    <location>
        <begin position="21"/>
        <end position="31"/>
    </location>
</feature>
<accession>A0A382PYP5</accession>
<dbReference type="EMBL" id="UINC01110424">
    <property type="protein sequence ID" value="SVC77920.1"/>
    <property type="molecule type" value="Genomic_DNA"/>
</dbReference>
<sequence length="31" mass="3469">CDRRGVGGVNERVQGTVPVHLQRRLPRSRGI</sequence>
<reference evidence="2" key="1">
    <citation type="submission" date="2018-05" db="EMBL/GenBank/DDBJ databases">
        <authorList>
            <person name="Lanie J.A."/>
            <person name="Ng W.-L."/>
            <person name="Kazmierczak K.M."/>
            <person name="Andrzejewski T.M."/>
            <person name="Davidsen T.M."/>
            <person name="Wayne K.J."/>
            <person name="Tettelin H."/>
            <person name="Glass J.I."/>
            <person name="Rusch D."/>
            <person name="Podicherti R."/>
            <person name="Tsui H.-C.T."/>
            <person name="Winkler M.E."/>
        </authorList>
    </citation>
    <scope>NUCLEOTIDE SEQUENCE</scope>
</reference>
<name>A0A382PYP5_9ZZZZ</name>
<organism evidence="2">
    <name type="scientific">marine metagenome</name>
    <dbReference type="NCBI Taxonomy" id="408172"/>
    <lineage>
        <taxon>unclassified sequences</taxon>
        <taxon>metagenomes</taxon>
        <taxon>ecological metagenomes</taxon>
    </lineage>
</organism>